<dbReference type="KEGG" id="nnv:QNH39_18880"/>
<reference evidence="1" key="1">
    <citation type="submission" date="2023-05" db="EMBL/GenBank/DDBJ databases">
        <title>Comparative genomics of Bacillaceae isolates and their secondary metabolite potential.</title>
        <authorList>
            <person name="Song L."/>
            <person name="Nielsen L.J."/>
            <person name="Mohite O."/>
            <person name="Xu X."/>
            <person name="Weber T."/>
            <person name="Kovacs A.T."/>
        </authorList>
    </citation>
    <scope>NUCLEOTIDE SEQUENCE</scope>
    <source>
        <strain evidence="1">XLM17</strain>
    </source>
</reference>
<name>A0AA95SEW2_9BACI</name>
<proteinExistence type="predicted"/>
<sequence length="56" mass="6082">MVQAEVQAYEMDNNNKVPTLEELKTAGYLKDTKGCPNGQEIAIDTQGNVTAVPKTN</sequence>
<keyword evidence="2" id="KW-1185">Reference proteome</keyword>
<dbReference type="RefSeq" id="WP_156482187.1">
    <property type="nucleotide sequence ID" value="NZ_CP126114.1"/>
</dbReference>
<evidence type="ECO:0000313" key="1">
    <source>
        <dbReference type="EMBL" id="WHY84701.1"/>
    </source>
</evidence>
<protein>
    <submittedName>
        <fullName evidence="1">Uncharacterized protein</fullName>
    </submittedName>
</protein>
<dbReference type="Proteomes" id="UP001178288">
    <property type="component" value="Chromosome"/>
</dbReference>
<gene>
    <name evidence="1" type="ORF">QNH39_18880</name>
</gene>
<organism evidence="1 2">
    <name type="scientific">Neobacillus novalis</name>
    <dbReference type="NCBI Taxonomy" id="220687"/>
    <lineage>
        <taxon>Bacteria</taxon>
        <taxon>Bacillati</taxon>
        <taxon>Bacillota</taxon>
        <taxon>Bacilli</taxon>
        <taxon>Bacillales</taxon>
        <taxon>Bacillaceae</taxon>
        <taxon>Neobacillus</taxon>
    </lineage>
</organism>
<dbReference type="EMBL" id="CP126114">
    <property type="protein sequence ID" value="WHY84701.1"/>
    <property type="molecule type" value="Genomic_DNA"/>
</dbReference>
<accession>A0AA95SEW2</accession>
<evidence type="ECO:0000313" key="2">
    <source>
        <dbReference type="Proteomes" id="UP001178288"/>
    </source>
</evidence>
<dbReference type="AlphaFoldDB" id="A0AA95SEW2"/>